<gene>
    <name evidence="2" type="ORF">TSUD_134670</name>
</gene>
<evidence type="ECO:0000256" key="1">
    <source>
        <dbReference type="SAM" id="MobiDB-lite"/>
    </source>
</evidence>
<dbReference type="EMBL" id="DF973809">
    <property type="protein sequence ID" value="GAU40465.1"/>
    <property type="molecule type" value="Genomic_DNA"/>
</dbReference>
<evidence type="ECO:0000313" key="2">
    <source>
        <dbReference type="EMBL" id="GAU40465.1"/>
    </source>
</evidence>
<accession>A0A2Z6NX11</accession>
<proteinExistence type="predicted"/>
<organism evidence="2 3">
    <name type="scientific">Trifolium subterraneum</name>
    <name type="common">Subterranean clover</name>
    <dbReference type="NCBI Taxonomy" id="3900"/>
    <lineage>
        <taxon>Eukaryota</taxon>
        <taxon>Viridiplantae</taxon>
        <taxon>Streptophyta</taxon>
        <taxon>Embryophyta</taxon>
        <taxon>Tracheophyta</taxon>
        <taxon>Spermatophyta</taxon>
        <taxon>Magnoliopsida</taxon>
        <taxon>eudicotyledons</taxon>
        <taxon>Gunneridae</taxon>
        <taxon>Pentapetalae</taxon>
        <taxon>rosids</taxon>
        <taxon>fabids</taxon>
        <taxon>Fabales</taxon>
        <taxon>Fabaceae</taxon>
        <taxon>Papilionoideae</taxon>
        <taxon>50 kb inversion clade</taxon>
        <taxon>NPAAA clade</taxon>
        <taxon>Hologalegina</taxon>
        <taxon>IRL clade</taxon>
        <taxon>Trifolieae</taxon>
        <taxon>Trifolium</taxon>
    </lineage>
</organism>
<evidence type="ECO:0000313" key="3">
    <source>
        <dbReference type="Proteomes" id="UP000242715"/>
    </source>
</evidence>
<keyword evidence="3" id="KW-1185">Reference proteome</keyword>
<dbReference type="AlphaFoldDB" id="A0A2Z6NX11"/>
<feature type="region of interest" description="Disordered" evidence="1">
    <location>
        <begin position="22"/>
        <end position="54"/>
    </location>
</feature>
<name>A0A2Z6NX11_TRISU</name>
<reference evidence="3" key="1">
    <citation type="journal article" date="2017" name="Front. Plant Sci.">
        <title>Climate Clever Clovers: New Paradigm to Reduce the Environmental Footprint of Ruminants by Breeding Low Methanogenic Forages Utilizing Haplotype Variation.</title>
        <authorList>
            <person name="Kaur P."/>
            <person name="Appels R."/>
            <person name="Bayer P.E."/>
            <person name="Keeble-Gagnere G."/>
            <person name="Wang J."/>
            <person name="Hirakawa H."/>
            <person name="Shirasawa K."/>
            <person name="Vercoe P."/>
            <person name="Stefanova K."/>
            <person name="Durmic Z."/>
            <person name="Nichols P."/>
            <person name="Revell C."/>
            <person name="Isobe S.N."/>
            <person name="Edwards D."/>
            <person name="Erskine W."/>
        </authorList>
    </citation>
    <scope>NUCLEOTIDE SEQUENCE [LARGE SCALE GENOMIC DNA]</scope>
    <source>
        <strain evidence="3">cv. Daliak</strain>
    </source>
</reference>
<sequence>MPTQASQTNVVAVANVVEVPVAAPKKRGRPRKAQTETNKPKKSKNVESANVDSDAPIIAETTHAADGDNVADVASILLGEDIDFAFNYDTVSNEFEANIVNEPMVPSQEVDDVIAKLKKSADTVDVVGNLIKGLKSMPPKNFDNTMIEVLTSLAASKYNVSKPSVSEPVKRAKNSPIIDAKNILKGLKTLPPNELDETVKELITRLVKWHEGVGKGDVPEN</sequence>
<dbReference type="Proteomes" id="UP000242715">
    <property type="component" value="Unassembled WGS sequence"/>
</dbReference>
<protein>
    <submittedName>
        <fullName evidence="2">Uncharacterized protein</fullName>
    </submittedName>
</protein>